<reference evidence="5" key="1">
    <citation type="submission" date="2022-10" db="EMBL/GenBank/DDBJ databases">
        <title>Tapping the CABI collections for fungal endophytes: first genome assemblies for Collariella, Neodidymelliopsis, Ascochyta clinopodiicola, Didymella pomorum, Didymosphaeria variabile, Neocosmospora piperis and Neocucurbitaria cava.</title>
        <authorList>
            <person name="Hill R."/>
        </authorList>
    </citation>
    <scope>NUCLEOTIDE SEQUENCE</scope>
    <source>
        <strain evidence="5">IMI 366586</strain>
    </source>
</reference>
<keyword evidence="4" id="KW-0812">Transmembrane</keyword>
<evidence type="ECO:0000256" key="2">
    <source>
        <dbReference type="ARBA" id="ARBA00022723"/>
    </source>
</evidence>
<dbReference type="GO" id="GO:0004497">
    <property type="term" value="F:monooxygenase activity"/>
    <property type="evidence" value="ECO:0007669"/>
    <property type="project" value="InterPro"/>
</dbReference>
<keyword evidence="4" id="KW-1133">Transmembrane helix</keyword>
<organism evidence="5 6">
    <name type="scientific">Fusarium piperis</name>
    <dbReference type="NCBI Taxonomy" id="1435070"/>
    <lineage>
        <taxon>Eukaryota</taxon>
        <taxon>Fungi</taxon>
        <taxon>Dikarya</taxon>
        <taxon>Ascomycota</taxon>
        <taxon>Pezizomycotina</taxon>
        <taxon>Sordariomycetes</taxon>
        <taxon>Hypocreomycetidae</taxon>
        <taxon>Hypocreales</taxon>
        <taxon>Nectriaceae</taxon>
        <taxon>Fusarium</taxon>
        <taxon>Fusarium solani species complex</taxon>
    </lineage>
</organism>
<evidence type="ECO:0000256" key="3">
    <source>
        <dbReference type="ARBA" id="ARBA00023004"/>
    </source>
</evidence>
<feature type="transmembrane region" description="Helical" evidence="4">
    <location>
        <begin position="6"/>
        <end position="26"/>
    </location>
</feature>
<keyword evidence="4" id="KW-0472">Membrane</keyword>
<dbReference type="OrthoDB" id="1470350at2759"/>
<dbReference type="GO" id="GO:0005506">
    <property type="term" value="F:iron ion binding"/>
    <property type="evidence" value="ECO:0007669"/>
    <property type="project" value="InterPro"/>
</dbReference>
<evidence type="ECO:0000256" key="4">
    <source>
        <dbReference type="SAM" id="Phobius"/>
    </source>
</evidence>
<proteinExistence type="predicted"/>
<dbReference type="Gene3D" id="1.10.630.10">
    <property type="entry name" value="Cytochrome P450"/>
    <property type="match status" value="1"/>
</dbReference>
<dbReference type="Proteomes" id="UP001140502">
    <property type="component" value="Unassembled WGS sequence"/>
</dbReference>
<keyword evidence="3" id="KW-0408">Iron</keyword>
<name>A0A9W9BQU3_9HYPO</name>
<accession>A0A9W9BQU3</accession>
<keyword evidence="6" id="KW-1185">Reference proteome</keyword>
<dbReference type="PANTHER" id="PTHR24305:SF164">
    <property type="entry name" value="P450, PUTATIVE (EUROFUNG)-RELATED"/>
    <property type="match status" value="1"/>
</dbReference>
<dbReference type="EMBL" id="JAPEUR010000082">
    <property type="protein sequence ID" value="KAJ4322443.1"/>
    <property type="molecule type" value="Genomic_DNA"/>
</dbReference>
<gene>
    <name evidence="5" type="ORF">N0V84_004799</name>
</gene>
<evidence type="ECO:0000313" key="6">
    <source>
        <dbReference type="Proteomes" id="UP001140502"/>
    </source>
</evidence>
<dbReference type="GO" id="GO:0020037">
    <property type="term" value="F:heme binding"/>
    <property type="evidence" value="ECO:0007669"/>
    <property type="project" value="InterPro"/>
</dbReference>
<keyword evidence="2" id="KW-0479">Metal-binding</keyword>
<evidence type="ECO:0000256" key="1">
    <source>
        <dbReference type="ARBA" id="ARBA00022617"/>
    </source>
</evidence>
<sequence>MAVLSLPLLTGATLLLFIATLVRHLFSPLARLPGPKLGLFTPWQLRYHELQGKRTKYIHRMHLEYGSVVRVAPNEVVFSSLEAMKEIYLSKGSGYDKPSFYDLFSQFGLSKRRRIIADRYANSNVIRDSALHGIQERSQNFIKRCSEAPRQELDVYLFLHCYAFDCVTHHLFHPHGSDSILKQSDEETLSEAVFDNSLASE</sequence>
<evidence type="ECO:0000313" key="5">
    <source>
        <dbReference type="EMBL" id="KAJ4322443.1"/>
    </source>
</evidence>
<dbReference type="GO" id="GO:0016705">
    <property type="term" value="F:oxidoreductase activity, acting on paired donors, with incorporation or reduction of molecular oxygen"/>
    <property type="evidence" value="ECO:0007669"/>
    <property type="project" value="InterPro"/>
</dbReference>
<comment type="caution">
    <text evidence="5">The sequence shown here is derived from an EMBL/GenBank/DDBJ whole genome shotgun (WGS) entry which is preliminary data.</text>
</comment>
<dbReference type="AlphaFoldDB" id="A0A9W9BQU3"/>
<dbReference type="InterPro" id="IPR050121">
    <property type="entry name" value="Cytochrome_P450_monoxygenase"/>
</dbReference>
<keyword evidence="1" id="KW-0349">Heme</keyword>
<dbReference type="SUPFAM" id="SSF48264">
    <property type="entry name" value="Cytochrome P450"/>
    <property type="match status" value="1"/>
</dbReference>
<dbReference type="PANTHER" id="PTHR24305">
    <property type="entry name" value="CYTOCHROME P450"/>
    <property type="match status" value="1"/>
</dbReference>
<protein>
    <submittedName>
        <fullName evidence="5">Uncharacterized protein</fullName>
    </submittedName>
</protein>
<dbReference type="InterPro" id="IPR036396">
    <property type="entry name" value="Cyt_P450_sf"/>
</dbReference>